<accession>A0ABQ4X706</accession>
<feature type="compositionally biased region" description="Acidic residues" evidence="1">
    <location>
        <begin position="182"/>
        <end position="200"/>
    </location>
</feature>
<organism evidence="2 3">
    <name type="scientific">Tanacetum coccineum</name>
    <dbReference type="NCBI Taxonomy" id="301880"/>
    <lineage>
        <taxon>Eukaryota</taxon>
        <taxon>Viridiplantae</taxon>
        <taxon>Streptophyta</taxon>
        <taxon>Embryophyta</taxon>
        <taxon>Tracheophyta</taxon>
        <taxon>Spermatophyta</taxon>
        <taxon>Magnoliopsida</taxon>
        <taxon>eudicotyledons</taxon>
        <taxon>Gunneridae</taxon>
        <taxon>Pentapetalae</taxon>
        <taxon>asterids</taxon>
        <taxon>campanulids</taxon>
        <taxon>Asterales</taxon>
        <taxon>Asteraceae</taxon>
        <taxon>Asteroideae</taxon>
        <taxon>Anthemideae</taxon>
        <taxon>Anthemidinae</taxon>
        <taxon>Tanacetum</taxon>
    </lineage>
</organism>
<feature type="compositionally biased region" description="Acidic residues" evidence="1">
    <location>
        <begin position="207"/>
        <end position="232"/>
    </location>
</feature>
<evidence type="ECO:0008006" key="4">
    <source>
        <dbReference type="Google" id="ProtNLM"/>
    </source>
</evidence>
<reference evidence="2" key="1">
    <citation type="journal article" date="2022" name="Int. J. Mol. Sci.">
        <title>Draft Genome of Tanacetum Coccineum: Genomic Comparison of Closely Related Tanacetum-Family Plants.</title>
        <authorList>
            <person name="Yamashiro T."/>
            <person name="Shiraishi A."/>
            <person name="Nakayama K."/>
            <person name="Satake H."/>
        </authorList>
    </citation>
    <scope>NUCLEOTIDE SEQUENCE</scope>
</reference>
<sequence>MRSQLAHYGFVFNKIPLYCDNRSAIALCCNNVQHSRSKHIDIRHHFIREQVKKGVVELYFVTMYYQLADIFTKALPRERFEFLLPHLGMKRRHKHEVQGILLEVLIWIFSHVRFGLDEVTYTEVSSPFECLSDIGSPRADDHEYLELHWIQDDPYMEVAFAPPLKIHVGHEGRAGTTLPDYFDPEADPEEDDDEDPEEDPVNYPADGGDDRDDEDEPSEEDEDDDVDIEADEDKGGGQEQPAPASVGSPVPTPVWSDAEVARLLAISIHHSSPLSPWSHHIPRYLPPIPLIPSPSLPLSPPSPVLSPAPPPSPILFIRLSVSLLGSSATAARPARGLRADYGFVATMDRERRHHGGERDRRTHAYTCHLTETEAILSREAWRRLMDASDLAHGEVMSLRTTVLGQMSEIKELHAADCRRQVVT</sequence>
<protein>
    <recommendedName>
        <fullName evidence="4">Retrotransposon protein, putative, unclassified</fullName>
    </recommendedName>
</protein>
<dbReference type="EMBL" id="BQNB010009260">
    <property type="protein sequence ID" value="GJS61019.1"/>
    <property type="molecule type" value="Genomic_DNA"/>
</dbReference>
<name>A0ABQ4X706_9ASTR</name>
<reference evidence="2" key="2">
    <citation type="submission" date="2022-01" db="EMBL/GenBank/DDBJ databases">
        <authorList>
            <person name="Yamashiro T."/>
            <person name="Shiraishi A."/>
            <person name="Satake H."/>
            <person name="Nakayama K."/>
        </authorList>
    </citation>
    <scope>NUCLEOTIDE SEQUENCE</scope>
</reference>
<evidence type="ECO:0000313" key="2">
    <source>
        <dbReference type="EMBL" id="GJS61019.1"/>
    </source>
</evidence>
<evidence type="ECO:0000256" key="1">
    <source>
        <dbReference type="SAM" id="MobiDB-lite"/>
    </source>
</evidence>
<evidence type="ECO:0000313" key="3">
    <source>
        <dbReference type="Proteomes" id="UP001151760"/>
    </source>
</evidence>
<comment type="caution">
    <text evidence="2">The sequence shown here is derived from an EMBL/GenBank/DDBJ whole genome shotgun (WGS) entry which is preliminary data.</text>
</comment>
<dbReference type="Proteomes" id="UP001151760">
    <property type="component" value="Unassembled WGS sequence"/>
</dbReference>
<proteinExistence type="predicted"/>
<feature type="region of interest" description="Disordered" evidence="1">
    <location>
        <begin position="172"/>
        <end position="253"/>
    </location>
</feature>
<dbReference type="CDD" id="cd09272">
    <property type="entry name" value="RNase_HI_RT_Ty1"/>
    <property type="match status" value="1"/>
</dbReference>
<gene>
    <name evidence="2" type="ORF">Tco_0655803</name>
</gene>
<keyword evidence="3" id="KW-1185">Reference proteome</keyword>